<evidence type="ECO:0000313" key="2">
    <source>
        <dbReference type="Proteomes" id="UP001152888"/>
    </source>
</evidence>
<organism evidence="1 2">
    <name type="scientific">Acanthoscelides obtectus</name>
    <name type="common">Bean weevil</name>
    <name type="synonym">Bruchus obtectus</name>
    <dbReference type="NCBI Taxonomy" id="200917"/>
    <lineage>
        <taxon>Eukaryota</taxon>
        <taxon>Metazoa</taxon>
        <taxon>Ecdysozoa</taxon>
        <taxon>Arthropoda</taxon>
        <taxon>Hexapoda</taxon>
        <taxon>Insecta</taxon>
        <taxon>Pterygota</taxon>
        <taxon>Neoptera</taxon>
        <taxon>Endopterygota</taxon>
        <taxon>Coleoptera</taxon>
        <taxon>Polyphaga</taxon>
        <taxon>Cucujiformia</taxon>
        <taxon>Chrysomeloidea</taxon>
        <taxon>Chrysomelidae</taxon>
        <taxon>Bruchinae</taxon>
        <taxon>Bruchini</taxon>
        <taxon>Acanthoscelides</taxon>
    </lineage>
</organism>
<protein>
    <submittedName>
        <fullName evidence="1">Uncharacterized protein</fullName>
    </submittedName>
</protein>
<dbReference type="Proteomes" id="UP001152888">
    <property type="component" value="Unassembled WGS sequence"/>
</dbReference>
<sequence>MLNFAYKFVETSCSISSNLFNFSVIINTRFLFDDIVNTQKR</sequence>
<gene>
    <name evidence="1" type="ORF">ACAOBT_LOCUS22021</name>
</gene>
<reference evidence="1" key="1">
    <citation type="submission" date="2022-03" db="EMBL/GenBank/DDBJ databases">
        <authorList>
            <person name="Sayadi A."/>
        </authorList>
    </citation>
    <scope>NUCLEOTIDE SEQUENCE</scope>
</reference>
<dbReference type="AlphaFoldDB" id="A0A9P0LCY1"/>
<evidence type="ECO:0000313" key="1">
    <source>
        <dbReference type="EMBL" id="CAH1994267.1"/>
    </source>
</evidence>
<dbReference type="EMBL" id="CAKOFQ010007196">
    <property type="protein sequence ID" value="CAH1994267.1"/>
    <property type="molecule type" value="Genomic_DNA"/>
</dbReference>
<comment type="caution">
    <text evidence="1">The sequence shown here is derived from an EMBL/GenBank/DDBJ whole genome shotgun (WGS) entry which is preliminary data.</text>
</comment>
<accession>A0A9P0LCY1</accession>
<name>A0A9P0LCY1_ACAOB</name>
<proteinExistence type="predicted"/>
<keyword evidence="2" id="KW-1185">Reference proteome</keyword>